<gene>
    <name evidence="1" type="ORF">CEP54_016333</name>
</gene>
<comment type="caution">
    <text evidence="1">The sequence shown here is derived from an EMBL/GenBank/DDBJ whole genome shotgun (WGS) entry which is preliminary data.</text>
</comment>
<sequence length="228" mass="26571">MSGDMQALTLVVDGVHMDIRSTSSGMEKSLCDHGSDRGETRQESFFVLSREAIKVVRPRRMEFLTLVKDAFEHSYPKERSGEPRFMQDLMEKVCDVFKLERVRVQVEVIGDDECTLRSSERRRHQEVFRFLKSSVWLPTDLEEQYDGEDGDDVTLDSSLDKPLRVSLRADEMEAFQCALTAKYLWKLLWEAMHLIPKRDLDLMVVSVGSNGLRKIWDDQSDEFNWRQV</sequence>
<dbReference type="AlphaFoldDB" id="A0A428NF75"/>
<reference evidence="1 2" key="1">
    <citation type="submission" date="2017-06" db="EMBL/GenBank/DDBJ databases">
        <title>Comparative genomic analysis of Ambrosia Fusariam Clade fungi.</title>
        <authorList>
            <person name="Stajich J.E."/>
            <person name="Carrillo J."/>
            <person name="Kijimoto T."/>
            <person name="Eskalen A."/>
            <person name="O'Donnell K."/>
            <person name="Kasson M."/>
        </authorList>
    </citation>
    <scope>NUCLEOTIDE SEQUENCE [LARGE SCALE GENOMIC DNA]</scope>
    <source>
        <strain evidence="1 2">NRRL62584</strain>
    </source>
</reference>
<evidence type="ECO:0000313" key="1">
    <source>
        <dbReference type="EMBL" id="RSL39390.1"/>
    </source>
</evidence>
<dbReference type="OrthoDB" id="10292659at2759"/>
<organism evidence="1 2">
    <name type="scientific">Fusarium duplospermum</name>
    <dbReference type="NCBI Taxonomy" id="1325734"/>
    <lineage>
        <taxon>Eukaryota</taxon>
        <taxon>Fungi</taxon>
        <taxon>Dikarya</taxon>
        <taxon>Ascomycota</taxon>
        <taxon>Pezizomycotina</taxon>
        <taxon>Sordariomycetes</taxon>
        <taxon>Hypocreomycetidae</taxon>
        <taxon>Hypocreales</taxon>
        <taxon>Nectriaceae</taxon>
        <taxon>Fusarium</taxon>
        <taxon>Fusarium solani species complex</taxon>
    </lineage>
</organism>
<dbReference type="Proteomes" id="UP000288168">
    <property type="component" value="Unassembled WGS sequence"/>
</dbReference>
<dbReference type="EMBL" id="NKCI01000636">
    <property type="protein sequence ID" value="RSL39390.1"/>
    <property type="molecule type" value="Genomic_DNA"/>
</dbReference>
<keyword evidence="2" id="KW-1185">Reference proteome</keyword>
<protein>
    <submittedName>
        <fullName evidence="1">Uncharacterized protein</fullName>
    </submittedName>
</protein>
<name>A0A428NF75_9HYPO</name>
<accession>A0A428NF75</accession>
<proteinExistence type="predicted"/>
<evidence type="ECO:0000313" key="2">
    <source>
        <dbReference type="Proteomes" id="UP000288168"/>
    </source>
</evidence>